<keyword evidence="3" id="KW-1185">Reference proteome</keyword>
<dbReference type="Proteomes" id="UP000023152">
    <property type="component" value="Unassembled WGS sequence"/>
</dbReference>
<organism evidence="2 3">
    <name type="scientific">Reticulomyxa filosa</name>
    <dbReference type="NCBI Taxonomy" id="46433"/>
    <lineage>
        <taxon>Eukaryota</taxon>
        <taxon>Sar</taxon>
        <taxon>Rhizaria</taxon>
        <taxon>Retaria</taxon>
        <taxon>Foraminifera</taxon>
        <taxon>Monothalamids</taxon>
        <taxon>Reticulomyxidae</taxon>
        <taxon>Reticulomyxa</taxon>
    </lineage>
</organism>
<dbReference type="AlphaFoldDB" id="X6LKW7"/>
<gene>
    <name evidence="2" type="ORF">RFI_36085</name>
</gene>
<protein>
    <submittedName>
        <fullName evidence="2">Uncharacterized protein</fullName>
    </submittedName>
</protein>
<evidence type="ECO:0000313" key="3">
    <source>
        <dbReference type="Proteomes" id="UP000023152"/>
    </source>
</evidence>
<keyword evidence="1" id="KW-1133">Transmembrane helix</keyword>
<proteinExistence type="predicted"/>
<keyword evidence="1" id="KW-0812">Transmembrane</keyword>
<feature type="non-terminal residue" evidence="2">
    <location>
        <position position="1"/>
    </location>
</feature>
<reference evidence="2 3" key="1">
    <citation type="journal article" date="2013" name="Curr. Biol.">
        <title>The Genome of the Foraminiferan Reticulomyxa filosa.</title>
        <authorList>
            <person name="Glockner G."/>
            <person name="Hulsmann N."/>
            <person name="Schleicher M."/>
            <person name="Noegel A.A."/>
            <person name="Eichinger L."/>
            <person name="Gallinger C."/>
            <person name="Pawlowski J."/>
            <person name="Sierra R."/>
            <person name="Euteneuer U."/>
            <person name="Pillet L."/>
            <person name="Moustafa A."/>
            <person name="Platzer M."/>
            <person name="Groth M."/>
            <person name="Szafranski K."/>
            <person name="Schliwa M."/>
        </authorList>
    </citation>
    <scope>NUCLEOTIDE SEQUENCE [LARGE SCALE GENOMIC DNA]</scope>
</reference>
<accession>X6LKW7</accession>
<evidence type="ECO:0000256" key="1">
    <source>
        <dbReference type="SAM" id="Phobius"/>
    </source>
</evidence>
<evidence type="ECO:0000313" key="2">
    <source>
        <dbReference type="EMBL" id="ETO01355.1"/>
    </source>
</evidence>
<comment type="caution">
    <text evidence="2">The sequence shown here is derived from an EMBL/GenBank/DDBJ whole genome shotgun (WGS) entry which is preliminary data.</text>
</comment>
<name>X6LKW7_RETFI</name>
<keyword evidence="1" id="KW-0472">Membrane</keyword>
<feature type="transmembrane region" description="Helical" evidence="1">
    <location>
        <begin position="109"/>
        <end position="131"/>
    </location>
</feature>
<sequence>PRKEVEDKICFGFQCKYRNWLKVKVKLLQNIHANANANTIITNVSNDNNLTMSGGDKLFINFLKSTYTKPLYVKDKIMEPVNVQVLFSLFQKLVTLLTLNKQIFFLKKFVYLNFFCSFFFFFAMLLLQRIHLLFCLEMTKM</sequence>
<dbReference type="EMBL" id="ASPP01038533">
    <property type="protein sequence ID" value="ETO01355.1"/>
    <property type="molecule type" value="Genomic_DNA"/>
</dbReference>